<dbReference type="EMBL" id="LQQY01000007">
    <property type="protein sequence ID" value="KZE51602.1"/>
    <property type="molecule type" value="Genomic_DNA"/>
</dbReference>
<evidence type="ECO:0000313" key="4">
    <source>
        <dbReference type="Proteomes" id="UP000076510"/>
    </source>
</evidence>
<evidence type="ECO:0000313" key="3">
    <source>
        <dbReference type="EMBL" id="TYS52553.1"/>
    </source>
</evidence>
<sequence>METEKAVVVEDPHHNGMAVTSLVLGIVGFVIGIIPIIGWFFMPAWILAIIFGAVGIRQNQSKGMSYTGLILGIVTFVYKFGFWLLVAAGA</sequence>
<evidence type="ECO:0000313" key="5">
    <source>
        <dbReference type="Proteomes" id="UP000322997"/>
    </source>
</evidence>
<reference evidence="3 5" key="3">
    <citation type="submission" date="2019-08" db="EMBL/GenBank/DDBJ databases">
        <title>Bacillus genomes from the desert of Cuatro Cienegas, Coahuila.</title>
        <authorList>
            <person name="Olmedo-Alvarez G."/>
        </authorList>
    </citation>
    <scope>NUCLEOTIDE SEQUENCE [LARGE SCALE GENOMIC DNA]</scope>
    <source>
        <strain evidence="3 5">CH108_3D</strain>
    </source>
</reference>
<keyword evidence="1" id="KW-0472">Membrane</keyword>
<name>A0A165LBS0_9BACI</name>
<dbReference type="OrthoDB" id="2933362at2"/>
<dbReference type="RefSeq" id="WP_053072174.1">
    <property type="nucleotide sequence ID" value="NZ_CP047095.1"/>
</dbReference>
<dbReference type="Proteomes" id="UP000076510">
    <property type="component" value="Unassembled WGS sequence"/>
</dbReference>
<organism evidence="2 4">
    <name type="scientific">Rossellomorea marisflavi</name>
    <dbReference type="NCBI Taxonomy" id="189381"/>
    <lineage>
        <taxon>Bacteria</taxon>
        <taxon>Bacillati</taxon>
        <taxon>Bacillota</taxon>
        <taxon>Bacilli</taxon>
        <taxon>Bacillales</taxon>
        <taxon>Bacillaceae</taxon>
        <taxon>Rossellomorea</taxon>
    </lineage>
</organism>
<evidence type="ECO:0000313" key="2">
    <source>
        <dbReference type="EMBL" id="KZE51602.1"/>
    </source>
</evidence>
<dbReference type="EMBL" id="VTEQ01000005">
    <property type="protein sequence ID" value="TYS52553.1"/>
    <property type="molecule type" value="Genomic_DNA"/>
</dbReference>
<feature type="transmembrane region" description="Helical" evidence="1">
    <location>
        <begin position="66"/>
        <end position="86"/>
    </location>
</feature>
<feature type="transmembrane region" description="Helical" evidence="1">
    <location>
        <begin position="22"/>
        <end position="54"/>
    </location>
</feature>
<comment type="caution">
    <text evidence="2">The sequence shown here is derived from an EMBL/GenBank/DDBJ whole genome shotgun (WGS) entry which is preliminary data.</text>
</comment>
<reference evidence="2" key="2">
    <citation type="submission" date="2016-01" db="EMBL/GenBank/DDBJ databases">
        <authorList>
            <person name="McClelland M."/>
            <person name="Jain A."/>
            <person name="Saraogi P."/>
            <person name="Mendelson R."/>
            <person name="Westerman R."/>
            <person name="SanMiguel P."/>
            <person name="Csonka L."/>
        </authorList>
    </citation>
    <scope>NUCLEOTIDE SEQUENCE</scope>
    <source>
        <strain evidence="2">M19</strain>
    </source>
</reference>
<proteinExistence type="predicted"/>
<dbReference type="AlphaFoldDB" id="A0A165LBS0"/>
<keyword evidence="1" id="KW-0812">Transmembrane</keyword>
<protein>
    <recommendedName>
        <fullName evidence="6">DUF4190 domain-containing protein</fullName>
    </recommendedName>
</protein>
<evidence type="ECO:0000256" key="1">
    <source>
        <dbReference type="SAM" id="Phobius"/>
    </source>
</evidence>
<reference evidence="4" key="1">
    <citation type="submission" date="2016-01" db="EMBL/GenBank/DDBJ databases">
        <title>Whole genome sequencing of Bhargavaea cecembensis T14.</title>
        <authorList>
            <person name="Hong K.W."/>
        </authorList>
    </citation>
    <scope>NUCLEOTIDE SEQUENCE [LARGE SCALE GENOMIC DNA]</scope>
    <source>
        <strain evidence="4">M19</strain>
    </source>
</reference>
<keyword evidence="1" id="KW-1133">Transmembrane helix</keyword>
<accession>A0A165LBS0</accession>
<evidence type="ECO:0008006" key="6">
    <source>
        <dbReference type="Google" id="ProtNLM"/>
    </source>
</evidence>
<dbReference type="Proteomes" id="UP000322997">
    <property type="component" value="Unassembled WGS sequence"/>
</dbReference>
<gene>
    <name evidence="2" type="ORF">AV649_13975</name>
    <name evidence="3" type="ORF">FZC83_17140</name>
</gene>